<feature type="domain" description="Amine oxidase" evidence="4">
    <location>
        <begin position="26"/>
        <end position="453"/>
    </location>
</feature>
<dbReference type="Gene3D" id="3.90.660.20">
    <property type="entry name" value="Protoporphyrinogen oxidase, mitochondrial, domain 2"/>
    <property type="match status" value="1"/>
</dbReference>
<dbReference type="InterPro" id="IPR050464">
    <property type="entry name" value="Zeta_carotene_desat/Oxidored"/>
</dbReference>
<dbReference type="PRINTS" id="PR00757">
    <property type="entry name" value="AMINEOXDASEF"/>
</dbReference>
<dbReference type="Gene3D" id="3.50.50.60">
    <property type="entry name" value="FAD/NAD(P)-binding domain"/>
    <property type="match status" value="1"/>
</dbReference>
<sequence length="471" mass="50607">MAEAEAQAAEEETGTHVDVAVVGAGISGLTAAYRLKEAGRAPEVFEADGDVGGRMRARQEDGWIVEQGTETLASHGYPSTWRLIKDVGLDRDGGVLKVGSLAGVWRDGKAHAGSGHWVGTLTGAGLSLGGRMAMTGMLGGLLPSLGKVSTRRPGESPLGLRTVAEFVDGKHPDLHDYLLQPAASTGWAWDTRRSCVAPLVATMVATRGLHGWRTYRDGMDSLARKVAERLTVHTGRAVQEVTESPGGGVRLVFADGRVVTAREVVLAVPAPVARKLYPSAPAEELPFLDATSYSRMIRVTLQVDRPLAVRQSRGTKKVYALLIPEKEDGYLAGLTFEHFKAANRAPRGRGLVSMLSAERATDELMDRPDEEVVEKLLGRATRYVPELREALIASHVHRFPYAAPEATPDALRLQGAFLDRPVRAVEFAGDWVFQRPTSEAAVQAGELAAERILSRRRSPAAAQGPVPTVQA</sequence>
<dbReference type="PANTHER" id="PTHR42923">
    <property type="entry name" value="PROTOPORPHYRINOGEN OXIDASE"/>
    <property type="match status" value="1"/>
</dbReference>
<dbReference type="EMBL" id="CP018047">
    <property type="protein sequence ID" value="AQU68166.1"/>
    <property type="molecule type" value="Genomic_DNA"/>
</dbReference>
<evidence type="ECO:0000256" key="1">
    <source>
        <dbReference type="ARBA" id="ARBA00001974"/>
    </source>
</evidence>
<dbReference type="GO" id="GO:0016491">
    <property type="term" value="F:oxidoreductase activity"/>
    <property type="evidence" value="ECO:0007669"/>
    <property type="project" value="UniProtKB-KW"/>
</dbReference>
<keyword evidence="2" id="KW-0560">Oxidoreductase</keyword>
<dbReference type="InterPro" id="IPR001613">
    <property type="entry name" value="Flavin_amine_oxidase"/>
</dbReference>
<proteinExistence type="predicted"/>
<dbReference type="AlphaFoldDB" id="A0A1U9QV99"/>
<evidence type="ECO:0000259" key="4">
    <source>
        <dbReference type="Pfam" id="PF01593"/>
    </source>
</evidence>
<evidence type="ECO:0000256" key="2">
    <source>
        <dbReference type="ARBA" id="ARBA00023002"/>
    </source>
</evidence>
<dbReference type="SUPFAM" id="SSF51905">
    <property type="entry name" value="FAD/NAD(P)-binding domain"/>
    <property type="match status" value="1"/>
</dbReference>
<reference evidence="5 6" key="1">
    <citation type="submission" date="2016-11" db="EMBL/GenBank/DDBJ databases">
        <title>Complete genome sequence of Streptomyces niveus SCSIO 3406.</title>
        <authorList>
            <person name="Zhu Q."/>
            <person name="Cheng W."/>
            <person name="Song Y."/>
            <person name="Li Q."/>
            <person name="Ju J."/>
        </authorList>
    </citation>
    <scope>NUCLEOTIDE SEQUENCE [LARGE SCALE GENOMIC DNA]</scope>
    <source>
        <strain evidence="5 6">SCSIO 3406</strain>
    </source>
</reference>
<name>A0A1U9QV99_STRNV</name>
<dbReference type="Pfam" id="PF01593">
    <property type="entry name" value="Amino_oxidase"/>
    <property type="match status" value="1"/>
</dbReference>
<dbReference type="Gene3D" id="1.10.3110.10">
    <property type="entry name" value="protoporphyrinogen ix oxidase, domain 3"/>
    <property type="match status" value="1"/>
</dbReference>
<dbReference type="KEGG" id="snw:BBN63_20055"/>
<dbReference type="SUPFAM" id="SSF54373">
    <property type="entry name" value="FAD-linked reductases, C-terminal domain"/>
    <property type="match status" value="1"/>
</dbReference>
<evidence type="ECO:0000313" key="5">
    <source>
        <dbReference type="EMBL" id="AQU68166.1"/>
    </source>
</evidence>
<feature type="binding site" evidence="3">
    <location>
        <position position="27"/>
    </location>
    <ligand>
        <name>FAD</name>
        <dbReference type="ChEBI" id="CHEBI:57692"/>
    </ligand>
</feature>
<evidence type="ECO:0000256" key="3">
    <source>
        <dbReference type="PIRSR" id="PIRSR601613-1"/>
    </source>
</evidence>
<accession>A0A1U9QV99</accession>
<dbReference type="Proteomes" id="UP000189677">
    <property type="component" value="Chromosome"/>
</dbReference>
<protein>
    <recommendedName>
        <fullName evidence="4">Amine oxidase domain-containing protein</fullName>
    </recommendedName>
</protein>
<keyword evidence="6" id="KW-1185">Reference proteome</keyword>
<dbReference type="InterPro" id="IPR036188">
    <property type="entry name" value="FAD/NAD-bd_sf"/>
</dbReference>
<dbReference type="InterPro" id="IPR002937">
    <property type="entry name" value="Amino_oxidase"/>
</dbReference>
<dbReference type="RefSeq" id="WP_078076761.1">
    <property type="nucleotide sequence ID" value="NZ_CP018047.1"/>
</dbReference>
<evidence type="ECO:0000313" key="6">
    <source>
        <dbReference type="Proteomes" id="UP000189677"/>
    </source>
</evidence>
<comment type="cofactor">
    <cofactor evidence="1">
        <name>FAD</name>
        <dbReference type="ChEBI" id="CHEBI:57692"/>
    </cofactor>
</comment>
<gene>
    <name evidence="5" type="ORF">BBN63_20055</name>
</gene>
<organism evidence="5 6">
    <name type="scientific">Streptomyces niveus</name>
    <name type="common">Streptomyces spheroides</name>
    <dbReference type="NCBI Taxonomy" id="193462"/>
    <lineage>
        <taxon>Bacteria</taxon>
        <taxon>Bacillati</taxon>
        <taxon>Actinomycetota</taxon>
        <taxon>Actinomycetes</taxon>
        <taxon>Kitasatosporales</taxon>
        <taxon>Streptomycetaceae</taxon>
        <taxon>Streptomyces</taxon>
    </lineage>
</organism>
<dbReference type="OrthoDB" id="3267377at2"/>
<feature type="binding site" evidence="3">
    <location>
        <begin position="46"/>
        <end position="47"/>
    </location>
    <ligand>
        <name>FAD</name>
        <dbReference type="ChEBI" id="CHEBI:57692"/>
    </ligand>
</feature>